<sequence length="124" mass="12447">MSVGTYLLLCVGGGVGAVLRFVVDGLIKARVRTHIPVGTILVNLTGCLALGVLAGLAQRGALGSDALAVLGTGVLGGYTTFSTASFETARLLQDGRRGPALWSGLGTLLGGVALASLGLWLGLR</sequence>
<keyword evidence="2 10" id="KW-1003">Cell membrane</keyword>
<evidence type="ECO:0000256" key="7">
    <source>
        <dbReference type="ARBA" id="ARBA00035120"/>
    </source>
</evidence>
<evidence type="ECO:0000256" key="1">
    <source>
        <dbReference type="ARBA" id="ARBA00004651"/>
    </source>
</evidence>
<keyword evidence="10" id="KW-0479">Metal-binding</keyword>
<dbReference type="GO" id="GO:0140114">
    <property type="term" value="P:cellular detoxification of fluoride"/>
    <property type="evidence" value="ECO:0007669"/>
    <property type="project" value="UniProtKB-UniRule"/>
</dbReference>
<dbReference type="Pfam" id="PF02537">
    <property type="entry name" value="CRCB"/>
    <property type="match status" value="1"/>
</dbReference>
<dbReference type="RefSeq" id="WP_179482371.1">
    <property type="nucleotide sequence ID" value="NZ_JACCFW010000001.1"/>
</dbReference>
<feature type="transmembrane region" description="Helical" evidence="10">
    <location>
        <begin position="100"/>
        <end position="123"/>
    </location>
</feature>
<accession>A0A853DLH7</accession>
<feature type="transmembrane region" description="Helical" evidence="10">
    <location>
        <begin position="6"/>
        <end position="23"/>
    </location>
</feature>
<gene>
    <name evidence="10" type="primary">fluC</name>
    <name evidence="10" type="synonym">crcB</name>
    <name evidence="11" type="ORF">HNR15_002544</name>
</gene>
<organism evidence="11 12">
    <name type="scientific">Allobranchiibius huperziae</name>
    <dbReference type="NCBI Taxonomy" id="1874116"/>
    <lineage>
        <taxon>Bacteria</taxon>
        <taxon>Bacillati</taxon>
        <taxon>Actinomycetota</taxon>
        <taxon>Actinomycetes</taxon>
        <taxon>Micrococcales</taxon>
        <taxon>Dermacoccaceae</taxon>
        <taxon>Allobranchiibius</taxon>
    </lineage>
</organism>
<dbReference type="GO" id="GO:0005886">
    <property type="term" value="C:plasma membrane"/>
    <property type="evidence" value="ECO:0007669"/>
    <property type="project" value="UniProtKB-SubCell"/>
</dbReference>
<evidence type="ECO:0000256" key="10">
    <source>
        <dbReference type="HAMAP-Rule" id="MF_00454"/>
    </source>
</evidence>
<comment type="subcellular location">
    <subcellularLocation>
        <location evidence="1 10">Cell membrane</location>
        <topology evidence="1 10">Multi-pass membrane protein</topology>
    </subcellularLocation>
</comment>
<evidence type="ECO:0000256" key="2">
    <source>
        <dbReference type="ARBA" id="ARBA00022475"/>
    </source>
</evidence>
<feature type="transmembrane region" description="Helical" evidence="10">
    <location>
        <begin position="35"/>
        <end position="57"/>
    </location>
</feature>
<keyword evidence="3 10" id="KW-0812">Transmembrane</keyword>
<keyword evidence="10" id="KW-0406">Ion transport</keyword>
<evidence type="ECO:0000256" key="9">
    <source>
        <dbReference type="ARBA" id="ARBA00049940"/>
    </source>
</evidence>
<comment type="function">
    <text evidence="9 10">Fluoride-specific ion channel. Important for reducing fluoride concentration in the cell, thus reducing its toxicity.</text>
</comment>
<name>A0A853DLH7_9MICO</name>
<comment type="similarity">
    <text evidence="7 10">Belongs to the fluoride channel Fluc/FEX (TC 1.A.43) family.</text>
</comment>
<evidence type="ECO:0000313" key="12">
    <source>
        <dbReference type="Proteomes" id="UP000571817"/>
    </source>
</evidence>
<keyword evidence="10" id="KW-0915">Sodium</keyword>
<keyword evidence="12" id="KW-1185">Reference proteome</keyword>
<keyword evidence="4 10" id="KW-1133">Transmembrane helix</keyword>
<dbReference type="EMBL" id="JACCFW010000001">
    <property type="protein sequence ID" value="NYJ75581.1"/>
    <property type="molecule type" value="Genomic_DNA"/>
</dbReference>
<reference evidence="11 12" key="1">
    <citation type="submission" date="2020-07" db="EMBL/GenBank/DDBJ databases">
        <title>Sequencing the genomes of 1000 actinobacteria strains.</title>
        <authorList>
            <person name="Klenk H.-P."/>
        </authorList>
    </citation>
    <scope>NUCLEOTIDE SEQUENCE [LARGE SCALE GENOMIC DNA]</scope>
    <source>
        <strain evidence="11 12">DSM 29531</strain>
    </source>
</reference>
<comment type="caution">
    <text evidence="11">The sequence shown here is derived from an EMBL/GenBank/DDBJ whole genome shotgun (WGS) entry which is preliminary data.</text>
</comment>
<feature type="binding site" evidence="10">
    <location>
        <position position="79"/>
    </location>
    <ligand>
        <name>Na(+)</name>
        <dbReference type="ChEBI" id="CHEBI:29101"/>
        <note>structural</note>
    </ligand>
</feature>
<protein>
    <recommendedName>
        <fullName evidence="10">Fluoride-specific ion channel FluC</fullName>
    </recommendedName>
</protein>
<dbReference type="GO" id="GO:0046872">
    <property type="term" value="F:metal ion binding"/>
    <property type="evidence" value="ECO:0007669"/>
    <property type="project" value="UniProtKB-KW"/>
</dbReference>
<comment type="activity regulation">
    <text evidence="10">Na(+) is not transported, but it plays an essential structural role and its presence is essential for fluoride channel function.</text>
</comment>
<keyword evidence="10" id="KW-0813">Transport</keyword>
<dbReference type="GO" id="GO:0062054">
    <property type="term" value="F:fluoride channel activity"/>
    <property type="evidence" value="ECO:0007669"/>
    <property type="project" value="UniProtKB-UniRule"/>
</dbReference>
<evidence type="ECO:0000256" key="5">
    <source>
        <dbReference type="ARBA" id="ARBA00023136"/>
    </source>
</evidence>
<evidence type="ECO:0000313" key="11">
    <source>
        <dbReference type="EMBL" id="NYJ75581.1"/>
    </source>
</evidence>
<dbReference type="PANTHER" id="PTHR28259">
    <property type="entry name" value="FLUORIDE EXPORT PROTEIN 1-RELATED"/>
    <property type="match status" value="1"/>
</dbReference>
<evidence type="ECO:0000256" key="3">
    <source>
        <dbReference type="ARBA" id="ARBA00022692"/>
    </source>
</evidence>
<dbReference type="InterPro" id="IPR003691">
    <property type="entry name" value="FluC"/>
</dbReference>
<proteinExistence type="inferred from homology"/>
<keyword evidence="6 10" id="KW-0407">Ion channel</keyword>
<evidence type="ECO:0000256" key="4">
    <source>
        <dbReference type="ARBA" id="ARBA00022989"/>
    </source>
</evidence>
<comment type="catalytic activity">
    <reaction evidence="8">
        <text>fluoride(in) = fluoride(out)</text>
        <dbReference type="Rhea" id="RHEA:76159"/>
        <dbReference type="ChEBI" id="CHEBI:17051"/>
    </reaction>
    <physiologicalReaction direction="left-to-right" evidence="8">
        <dbReference type="Rhea" id="RHEA:76160"/>
    </physiologicalReaction>
</comment>
<dbReference type="Proteomes" id="UP000571817">
    <property type="component" value="Unassembled WGS sequence"/>
</dbReference>
<evidence type="ECO:0000256" key="6">
    <source>
        <dbReference type="ARBA" id="ARBA00023303"/>
    </source>
</evidence>
<dbReference type="PANTHER" id="PTHR28259:SF1">
    <property type="entry name" value="FLUORIDE EXPORT PROTEIN 1-RELATED"/>
    <property type="match status" value="1"/>
</dbReference>
<dbReference type="NCBIfam" id="TIGR00494">
    <property type="entry name" value="crcB"/>
    <property type="match status" value="1"/>
</dbReference>
<feature type="binding site" evidence="10">
    <location>
        <position position="76"/>
    </location>
    <ligand>
        <name>Na(+)</name>
        <dbReference type="ChEBI" id="CHEBI:29101"/>
        <note>structural</note>
    </ligand>
</feature>
<dbReference type="AlphaFoldDB" id="A0A853DLH7"/>
<evidence type="ECO:0000256" key="8">
    <source>
        <dbReference type="ARBA" id="ARBA00035585"/>
    </source>
</evidence>
<dbReference type="HAMAP" id="MF_00454">
    <property type="entry name" value="FluC"/>
    <property type="match status" value="1"/>
</dbReference>
<keyword evidence="5 10" id="KW-0472">Membrane</keyword>